<dbReference type="Gene3D" id="2.130.10.10">
    <property type="entry name" value="YVTN repeat-like/Quinoprotein amine dehydrogenase"/>
    <property type="match status" value="2"/>
</dbReference>
<evidence type="ECO:0000313" key="5">
    <source>
        <dbReference type="EMBL" id="MEJ8569751.1"/>
    </source>
</evidence>
<gene>
    <name evidence="5" type="ORF">V3330_19135</name>
</gene>
<evidence type="ECO:0000259" key="4">
    <source>
        <dbReference type="Pfam" id="PF14870"/>
    </source>
</evidence>
<feature type="signal peptide" evidence="3">
    <location>
        <begin position="1"/>
        <end position="25"/>
    </location>
</feature>
<dbReference type="RefSeq" id="WP_354697078.1">
    <property type="nucleotide sequence ID" value="NZ_JAZHOG010000018.1"/>
</dbReference>
<evidence type="ECO:0000256" key="2">
    <source>
        <dbReference type="ARBA" id="ARBA00023276"/>
    </source>
</evidence>
<evidence type="ECO:0000313" key="6">
    <source>
        <dbReference type="Proteomes" id="UP001359886"/>
    </source>
</evidence>
<evidence type="ECO:0000256" key="1">
    <source>
        <dbReference type="ARBA" id="ARBA00022531"/>
    </source>
</evidence>
<name>A0AAW9RQF5_9GAMM</name>
<keyword evidence="2" id="KW-0604">Photosystem II</keyword>
<dbReference type="PANTHER" id="PTHR47199:SF2">
    <property type="entry name" value="PHOTOSYSTEM II STABILITY_ASSEMBLY FACTOR HCF136, CHLOROPLASTIC"/>
    <property type="match status" value="1"/>
</dbReference>
<accession>A0AAW9RQF5</accession>
<dbReference type="AlphaFoldDB" id="A0AAW9RQF5"/>
<keyword evidence="1" id="KW-0602">Photosynthesis</keyword>
<feature type="domain" description="Photosynthesis system II assembly factor Ycf48/Hcf136-like" evidence="4">
    <location>
        <begin position="131"/>
        <end position="248"/>
    </location>
</feature>
<dbReference type="SUPFAM" id="SSF50939">
    <property type="entry name" value="Sialidases"/>
    <property type="match status" value="1"/>
</dbReference>
<evidence type="ECO:0000256" key="3">
    <source>
        <dbReference type="SAM" id="SignalP"/>
    </source>
</evidence>
<dbReference type="PANTHER" id="PTHR47199">
    <property type="entry name" value="PHOTOSYSTEM II STABILITY/ASSEMBLY FACTOR HCF136, CHLOROPLASTIC"/>
    <property type="match status" value="1"/>
</dbReference>
<keyword evidence="3" id="KW-0732">Signal</keyword>
<dbReference type="InterPro" id="IPR028203">
    <property type="entry name" value="PSII_CF48-like_dom"/>
</dbReference>
<comment type="caution">
    <text evidence="5">The sequence shown here is derived from an EMBL/GenBank/DDBJ whole genome shotgun (WGS) entry which is preliminary data.</text>
</comment>
<reference evidence="5 6" key="1">
    <citation type="submission" date="2024-02" db="EMBL/GenBank/DDBJ databases">
        <title>A novel Wenzhouxiangellaceae bacterium, isolated from coastal sediments.</title>
        <authorList>
            <person name="Du Z.-J."/>
            <person name="Ye Y.-Q."/>
            <person name="Zhang X.-Y."/>
        </authorList>
    </citation>
    <scope>NUCLEOTIDE SEQUENCE [LARGE SCALE GENOMIC DNA]</scope>
    <source>
        <strain evidence="5 6">CH-27</strain>
    </source>
</reference>
<dbReference type="InterPro" id="IPR036278">
    <property type="entry name" value="Sialidase_sf"/>
</dbReference>
<dbReference type="EMBL" id="JAZHOG010000018">
    <property type="protein sequence ID" value="MEJ8569751.1"/>
    <property type="molecule type" value="Genomic_DNA"/>
</dbReference>
<proteinExistence type="predicted"/>
<dbReference type="Proteomes" id="UP001359886">
    <property type="component" value="Unassembled WGS sequence"/>
</dbReference>
<keyword evidence="6" id="KW-1185">Reference proteome</keyword>
<organism evidence="5 6">
    <name type="scientific">Elongatibacter sediminis</name>
    <dbReference type="NCBI Taxonomy" id="3119006"/>
    <lineage>
        <taxon>Bacteria</taxon>
        <taxon>Pseudomonadati</taxon>
        <taxon>Pseudomonadota</taxon>
        <taxon>Gammaproteobacteria</taxon>
        <taxon>Chromatiales</taxon>
        <taxon>Wenzhouxiangellaceae</taxon>
        <taxon>Elongatibacter</taxon>
    </lineage>
</organism>
<dbReference type="CDD" id="cd15482">
    <property type="entry name" value="Sialidase_non-viral"/>
    <property type="match status" value="1"/>
</dbReference>
<dbReference type="GO" id="GO:0015979">
    <property type="term" value="P:photosynthesis"/>
    <property type="evidence" value="ECO:0007669"/>
    <property type="project" value="UniProtKB-KW"/>
</dbReference>
<dbReference type="GO" id="GO:0009523">
    <property type="term" value="C:photosystem II"/>
    <property type="evidence" value="ECO:0007669"/>
    <property type="project" value="UniProtKB-KW"/>
</dbReference>
<dbReference type="InterPro" id="IPR015943">
    <property type="entry name" value="WD40/YVTN_repeat-like_dom_sf"/>
</dbReference>
<feature type="chain" id="PRO_5043679073" evidence="3">
    <location>
        <begin position="26"/>
        <end position="327"/>
    </location>
</feature>
<protein>
    <submittedName>
        <fullName evidence="5">YCF48-related protein</fullName>
    </submittedName>
</protein>
<dbReference type="Pfam" id="PF14870">
    <property type="entry name" value="PSII_BNR"/>
    <property type="match status" value="1"/>
</dbReference>
<sequence>MMRIEVIVCCCLLLTAAGAPGLLLAQTEDSIEEIEYAEHLPLVTQSLLLDTIKAGDRLLAVGERGHIVWSDDDGETWQQADVVPTRSTLTTLESSGGRLWAAGHDTVILTSSDGGRNWTRQFFDPERFQPVMDLHFFDERHGLAIGAYGLMLVTRDGGETWEDWAVNDEDSWHLNSIVELGDGTLLIAGEAGYSYRSHDQGETWEALDLPYQGSMFRALEIEKGCVLFAGLRGHVMRSCDGGDTWSEAGTGLEATLMDGVQAGRRTLLVGNGGVIIERLGANDYRAVAHPSGVDFASVLNLGDGRFLLTGEEGFYRYPVATDTGDGS</sequence>